<feature type="signal peptide" evidence="2">
    <location>
        <begin position="1"/>
        <end position="24"/>
    </location>
</feature>
<evidence type="ECO:0000313" key="3">
    <source>
        <dbReference type="EMBL" id="EEW52656.1"/>
    </source>
</evidence>
<keyword evidence="2" id="KW-0732">Signal</keyword>
<dbReference type="OrthoDB" id="2329132at2"/>
<feature type="chain" id="PRO_5009951640" description="DUF3642 domain-containing protein" evidence="2">
    <location>
        <begin position="25"/>
        <end position="282"/>
    </location>
</feature>
<protein>
    <recommendedName>
        <fullName evidence="7">DUF3642 domain-containing protein</fullName>
    </recommendedName>
</protein>
<dbReference type="RefSeq" id="WP_007124435.1">
    <property type="nucleotide sequence ID" value="NZ_AZDK01000013.1"/>
</dbReference>
<feature type="region of interest" description="Disordered" evidence="1">
    <location>
        <begin position="262"/>
        <end position="282"/>
    </location>
</feature>
<evidence type="ECO:0000256" key="2">
    <source>
        <dbReference type="SAM" id="SignalP"/>
    </source>
</evidence>
<keyword evidence="6" id="KW-1185">Reference proteome</keyword>
<dbReference type="PROSITE" id="PS51257">
    <property type="entry name" value="PROKAR_LIPOPROTEIN"/>
    <property type="match status" value="1"/>
</dbReference>
<feature type="compositionally biased region" description="Low complexity" evidence="1">
    <location>
        <begin position="184"/>
        <end position="201"/>
    </location>
</feature>
<dbReference type="AlphaFoldDB" id="C8PA12"/>
<dbReference type="Gene3D" id="3.30.1460.60">
    <property type="match status" value="1"/>
</dbReference>
<evidence type="ECO:0000313" key="6">
    <source>
        <dbReference type="Proteomes" id="UP000051883"/>
    </source>
</evidence>
<accession>C8PA12</accession>
<evidence type="ECO:0000256" key="1">
    <source>
        <dbReference type="SAM" id="MobiDB-lite"/>
    </source>
</evidence>
<reference evidence="3 5" key="1">
    <citation type="submission" date="2009-09" db="EMBL/GenBank/DDBJ databases">
        <authorList>
            <person name="Qin X."/>
            <person name="Bachman B."/>
            <person name="Battles P."/>
            <person name="Bell A."/>
            <person name="Bess C."/>
            <person name="Bickham C."/>
            <person name="Chaboub L."/>
            <person name="Chen D."/>
            <person name="Coyle M."/>
            <person name="Deiros D.R."/>
            <person name="Dinh H."/>
            <person name="Forbes L."/>
            <person name="Fowler G."/>
            <person name="Francisco L."/>
            <person name="Fu Q."/>
            <person name="Gubbala S."/>
            <person name="Hale W."/>
            <person name="Han Y."/>
            <person name="Hemphill L."/>
            <person name="Highlander S.K."/>
            <person name="Hirani K."/>
            <person name="Hogues M."/>
            <person name="Jackson L."/>
            <person name="Jakkamsetti A."/>
            <person name="Javaid M."/>
            <person name="Jiang H."/>
            <person name="Korchina V."/>
            <person name="Kovar C."/>
            <person name="Lara F."/>
            <person name="Lee S."/>
            <person name="Mata R."/>
            <person name="Mathew T."/>
            <person name="Moen C."/>
            <person name="Morales K."/>
            <person name="Munidasa M."/>
            <person name="Nazareth L."/>
            <person name="Ngo R."/>
            <person name="Nguyen L."/>
            <person name="Okwuonu G."/>
            <person name="Ongeri F."/>
            <person name="Patil S."/>
            <person name="Petrosino J."/>
            <person name="Pham C."/>
            <person name="Pham P."/>
            <person name="Pu L.-L."/>
            <person name="Puazo M."/>
            <person name="Raj R."/>
            <person name="Reid J."/>
            <person name="Rouhana J."/>
            <person name="Saada N."/>
            <person name="Shang Y."/>
            <person name="Simmons D."/>
            <person name="Thornton R."/>
            <person name="Warren J."/>
            <person name="Weissenberger G."/>
            <person name="Zhang J."/>
            <person name="Zhang L."/>
            <person name="Zhou C."/>
            <person name="Zhu D."/>
            <person name="Muzny D."/>
            <person name="Worley K."/>
            <person name="Gibbs R."/>
        </authorList>
    </citation>
    <scope>NUCLEOTIDE SEQUENCE [LARGE SCALE GENOMIC DNA]</scope>
    <source>
        <strain evidence="3 5">DSM 16041</strain>
    </source>
</reference>
<comment type="caution">
    <text evidence="3">The sequence shown here is derived from an EMBL/GenBank/DDBJ whole genome shotgun (WGS) entry which is preliminary data.</text>
</comment>
<evidence type="ECO:0000313" key="4">
    <source>
        <dbReference type="EMBL" id="KRK59777.1"/>
    </source>
</evidence>
<dbReference type="HOGENOM" id="CLU_965731_0_0_9"/>
<dbReference type="EMBL" id="AZDK01000013">
    <property type="protein sequence ID" value="KRK59777.1"/>
    <property type="molecule type" value="Genomic_DNA"/>
</dbReference>
<dbReference type="Proteomes" id="UP000003675">
    <property type="component" value="Unassembled WGS sequence"/>
</dbReference>
<dbReference type="eggNOG" id="ENOG5030AZ8">
    <property type="taxonomic scope" value="Bacteria"/>
</dbReference>
<dbReference type="EMBL" id="ACLL01000068">
    <property type="protein sequence ID" value="EEW52656.1"/>
    <property type="molecule type" value="Genomic_DNA"/>
</dbReference>
<name>C8PA12_9LACO</name>
<sequence>MKKSKMMSVFLTVIVLGLVLTACGKETSKPKDNGQPLTGAYKTNYTTKDGTKQPSYWYFKKDGTFLYCTPQVNSTNSKSDTEYWYGDAKRGTWELRGNDEYELKMHDLYDDDYYHLDAELDGSGDLSVSDSAKKPKYEYGTDVGCYKRKKMTYSQFMDLFNQAKASDQEKVQNNGYAKPDNDDSTTGSESSSSATSSSTSSADPDEIGRAVYKLVFPSEEADSVEQDGDSYYVSNEYHSADSTIRFQINGDKVTYWTQAAGDTTADGHNEEHNVSISSLLGN</sequence>
<organism evidence="3 5">
    <name type="scientific">Limosilactobacillus antri DSM 16041</name>
    <dbReference type="NCBI Taxonomy" id="525309"/>
    <lineage>
        <taxon>Bacteria</taxon>
        <taxon>Bacillati</taxon>
        <taxon>Bacillota</taxon>
        <taxon>Bacilli</taxon>
        <taxon>Lactobacillales</taxon>
        <taxon>Lactobacillaceae</taxon>
        <taxon>Limosilactobacillus</taxon>
    </lineage>
</organism>
<proteinExistence type="predicted"/>
<evidence type="ECO:0000313" key="5">
    <source>
        <dbReference type="Proteomes" id="UP000003675"/>
    </source>
</evidence>
<gene>
    <name evidence="4" type="ORF">FC31_GL000396</name>
    <name evidence="3" type="ORF">HMPREF0494_2156</name>
</gene>
<dbReference type="STRING" id="525309.HMPREF0494_2156"/>
<dbReference type="Proteomes" id="UP000051883">
    <property type="component" value="Unassembled WGS sequence"/>
</dbReference>
<feature type="region of interest" description="Disordered" evidence="1">
    <location>
        <begin position="167"/>
        <end position="204"/>
    </location>
</feature>
<dbReference type="PATRIC" id="fig|525309.8.peg.406"/>
<reference evidence="4 6" key="2">
    <citation type="journal article" date="2015" name="Genome Announc.">
        <title>Expanding the biotechnology potential of lactobacilli through comparative genomics of 213 strains and associated genera.</title>
        <authorList>
            <person name="Sun Z."/>
            <person name="Harris H.M."/>
            <person name="McCann A."/>
            <person name="Guo C."/>
            <person name="Argimon S."/>
            <person name="Zhang W."/>
            <person name="Yang X."/>
            <person name="Jeffery I.B."/>
            <person name="Cooney J.C."/>
            <person name="Kagawa T.F."/>
            <person name="Liu W."/>
            <person name="Song Y."/>
            <person name="Salvetti E."/>
            <person name="Wrobel A."/>
            <person name="Rasinkangas P."/>
            <person name="Parkhill J."/>
            <person name="Rea M.C."/>
            <person name="O'Sullivan O."/>
            <person name="Ritari J."/>
            <person name="Douillard F.P."/>
            <person name="Paul Ross R."/>
            <person name="Yang R."/>
            <person name="Briner A.E."/>
            <person name="Felis G.E."/>
            <person name="de Vos W.M."/>
            <person name="Barrangou R."/>
            <person name="Klaenhammer T.R."/>
            <person name="Caufield P.W."/>
            <person name="Cui Y."/>
            <person name="Zhang H."/>
            <person name="O'Toole P.W."/>
        </authorList>
    </citation>
    <scope>NUCLEOTIDE SEQUENCE [LARGE SCALE GENOMIC DNA]</scope>
    <source>
        <strain evidence="4 6">DSM 16041</strain>
    </source>
</reference>
<evidence type="ECO:0008006" key="7">
    <source>
        <dbReference type="Google" id="ProtNLM"/>
    </source>
</evidence>